<evidence type="ECO:0000256" key="5">
    <source>
        <dbReference type="ARBA" id="ARBA00022603"/>
    </source>
</evidence>
<feature type="domain" description="SET" evidence="21">
    <location>
        <begin position="174"/>
        <end position="288"/>
    </location>
</feature>
<dbReference type="OrthoDB" id="9439903at2759"/>
<evidence type="ECO:0000256" key="16">
    <source>
        <dbReference type="ARBA" id="ARBA00023242"/>
    </source>
</evidence>
<dbReference type="FunFam" id="3.30.160.60:FF:000666">
    <property type="entry name" value="RB-associated KRAB zinc finger protein-like"/>
    <property type="match status" value="1"/>
</dbReference>
<dbReference type="InParanoid" id="A0A6P6DXF5"/>
<evidence type="ECO:0000256" key="3">
    <source>
        <dbReference type="ARBA" id="ARBA00006991"/>
    </source>
</evidence>
<dbReference type="InterPro" id="IPR003655">
    <property type="entry name" value="aKRAB"/>
</dbReference>
<feature type="domain" description="C2H2-type" evidence="20">
    <location>
        <begin position="585"/>
        <end position="612"/>
    </location>
</feature>
<dbReference type="SUPFAM" id="SSF82199">
    <property type="entry name" value="SET domain"/>
    <property type="match status" value="1"/>
</dbReference>
<feature type="domain" description="C2H2-type" evidence="20">
    <location>
        <begin position="529"/>
        <end position="556"/>
    </location>
</feature>
<dbReference type="PROSITE" id="PS50280">
    <property type="entry name" value="SET"/>
    <property type="match status" value="1"/>
</dbReference>
<dbReference type="AlphaFoldDB" id="A0A6P6DXF5"/>
<feature type="domain" description="KRAB-related" evidence="22">
    <location>
        <begin position="22"/>
        <end position="85"/>
    </location>
</feature>
<dbReference type="GO" id="GO:0031519">
    <property type="term" value="C:PcG protein complex"/>
    <property type="evidence" value="ECO:0007669"/>
    <property type="project" value="TreeGrafter"/>
</dbReference>
<keyword evidence="12" id="KW-0156">Chromatin regulator</keyword>
<dbReference type="SMART" id="SM00355">
    <property type="entry name" value="ZnF_C2H2"/>
    <property type="match status" value="6"/>
</dbReference>
<evidence type="ECO:0000256" key="1">
    <source>
        <dbReference type="ARBA" id="ARBA00004123"/>
    </source>
</evidence>
<evidence type="ECO:0000313" key="24">
    <source>
        <dbReference type="RefSeq" id="XP_023564448.1"/>
    </source>
</evidence>
<dbReference type="PROSITE" id="PS50157">
    <property type="entry name" value="ZINC_FINGER_C2H2_2"/>
    <property type="match status" value="6"/>
</dbReference>
<feature type="domain" description="C2H2-type" evidence="20">
    <location>
        <begin position="613"/>
        <end position="635"/>
    </location>
</feature>
<keyword evidence="7" id="KW-0949">S-adenosyl-L-methionine</keyword>
<dbReference type="FunFam" id="3.30.160.60:FF:000601">
    <property type="entry name" value="Histone-lysine N-methyltransferase PRDM9"/>
    <property type="match status" value="2"/>
</dbReference>
<comment type="subcellular location">
    <subcellularLocation>
        <location evidence="2">Chromosome</location>
    </subcellularLocation>
    <subcellularLocation>
        <location evidence="1">Nucleus</location>
    </subcellularLocation>
</comment>
<dbReference type="PROSITE" id="PS50806">
    <property type="entry name" value="KRAB_RELATED"/>
    <property type="match status" value="1"/>
</dbReference>
<dbReference type="GO" id="GO:0000978">
    <property type="term" value="F:RNA polymerase II cis-regulatory region sequence-specific DNA binding"/>
    <property type="evidence" value="ECO:0007669"/>
    <property type="project" value="TreeGrafter"/>
</dbReference>
<name>A0A6P6DXF5_OCTDE</name>
<dbReference type="FunCoup" id="A0A6P6DXF5">
    <property type="interactions" value="200"/>
</dbReference>
<dbReference type="InterPro" id="IPR046341">
    <property type="entry name" value="SET_dom_sf"/>
</dbReference>
<keyword evidence="6" id="KW-0808">Transferase</keyword>
<keyword evidence="15" id="KW-0804">Transcription</keyword>
<feature type="domain" description="C2H2-type" evidence="20">
    <location>
        <begin position="557"/>
        <end position="584"/>
    </location>
</feature>
<dbReference type="Pfam" id="PF21549">
    <property type="entry name" value="PRDM2_PR"/>
    <property type="match status" value="1"/>
</dbReference>
<evidence type="ECO:0000256" key="10">
    <source>
        <dbReference type="ARBA" id="ARBA00022771"/>
    </source>
</evidence>
<dbReference type="PANTHER" id="PTHR14003:SF23">
    <property type="entry name" value="ZINC FINGER PROTEIN 143"/>
    <property type="match status" value="1"/>
</dbReference>
<evidence type="ECO:0000256" key="13">
    <source>
        <dbReference type="ARBA" id="ARBA00023015"/>
    </source>
</evidence>
<dbReference type="InterPro" id="IPR036051">
    <property type="entry name" value="KRAB_dom_sf"/>
</dbReference>
<dbReference type="PANTHER" id="PTHR14003">
    <property type="entry name" value="TRANSCRIPTIONAL REPRESSOR PROTEIN YY"/>
    <property type="match status" value="1"/>
</dbReference>
<dbReference type="GO" id="GO:0032259">
    <property type="term" value="P:methylation"/>
    <property type="evidence" value="ECO:0007669"/>
    <property type="project" value="UniProtKB-KW"/>
</dbReference>
<organism evidence="23 24">
    <name type="scientific">Octodon degus</name>
    <name type="common">Degu</name>
    <name type="synonym">Sciurus degus</name>
    <dbReference type="NCBI Taxonomy" id="10160"/>
    <lineage>
        <taxon>Eukaryota</taxon>
        <taxon>Metazoa</taxon>
        <taxon>Chordata</taxon>
        <taxon>Craniata</taxon>
        <taxon>Vertebrata</taxon>
        <taxon>Euteleostomi</taxon>
        <taxon>Mammalia</taxon>
        <taxon>Eutheria</taxon>
        <taxon>Euarchontoglires</taxon>
        <taxon>Glires</taxon>
        <taxon>Rodentia</taxon>
        <taxon>Hystricomorpha</taxon>
        <taxon>Octodontidae</taxon>
        <taxon>Octodon</taxon>
    </lineage>
</organism>
<keyword evidence="11" id="KW-0862">Zinc</keyword>
<dbReference type="CTD" id="56979"/>
<evidence type="ECO:0000256" key="17">
    <source>
        <dbReference type="ARBA" id="ARBA00062662"/>
    </source>
</evidence>
<dbReference type="Pfam" id="PF09514">
    <property type="entry name" value="SSXRD"/>
    <property type="match status" value="1"/>
</dbReference>
<evidence type="ECO:0000256" key="19">
    <source>
        <dbReference type="SAM" id="MobiDB-lite"/>
    </source>
</evidence>
<evidence type="ECO:0000256" key="15">
    <source>
        <dbReference type="ARBA" id="ARBA00023163"/>
    </source>
</evidence>
<keyword evidence="10 18" id="KW-0863">Zinc-finger</keyword>
<dbReference type="Proteomes" id="UP000515203">
    <property type="component" value="Unplaced"/>
</dbReference>
<comment type="subunit">
    <text evidence="17">Homodimer. Interacts with EHMT2 and CDYL; interaction only takes place when PRDM9 is bound to hotspot DNA. Interacts with CXXC1; this interaction does not link PRDM9-activated recombination hotspot sites with DSB machinery and is not required for the hotspot recognition pathway. Forms a complex with EWSR1, REC8, SYCP3 and SYCP1; complex formation is dependent of phosphorylated form of REC8 and requires PRDM9 bound to hotspot DNA; EWSR1 joins PRDM9 with the chromosomal axis through REC8.</text>
</comment>
<keyword evidence="23" id="KW-1185">Reference proteome</keyword>
<dbReference type="GeneID" id="101568686"/>
<keyword evidence="9" id="KW-0677">Repeat</keyword>
<evidence type="ECO:0000259" key="20">
    <source>
        <dbReference type="PROSITE" id="PS50157"/>
    </source>
</evidence>
<dbReference type="RefSeq" id="XP_023564448.1">
    <property type="nucleotide sequence ID" value="XM_023708680.1"/>
</dbReference>
<dbReference type="FunFam" id="3.30.160.60:FF:002063">
    <property type="entry name" value="RB associated KRAB zinc finger"/>
    <property type="match status" value="2"/>
</dbReference>
<reference evidence="24" key="1">
    <citation type="submission" date="2025-08" db="UniProtKB">
        <authorList>
            <consortium name="RefSeq"/>
        </authorList>
    </citation>
    <scope>IDENTIFICATION</scope>
</reference>
<dbReference type="SUPFAM" id="SSF109640">
    <property type="entry name" value="KRAB domain (Kruppel-associated box)"/>
    <property type="match status" value="1"/>
</dbReference>
<dbReference type="InterPro" id="IPR036236">
    <property type="entry name" value="Znf_C2H2_sf"/>
</dbReference>
<dbReference type="FunFam" id="2.170.270.10:FF:000031">
    <property type="entry name" value="probable histone-lysine N-methyltransferase PRDM7"/>
    <property type="match status" value="1"/>
</dbReference>
<keyword evidence="14" id="KW-0238">DNA-binding</keyword>
<proteinExistence type="inferred from homology"/>
<keyword evidence="8" id="KW-0479">Metal-binding</keyword>
<feature type="compositionally biased region" description="Basic and acidic residues" evidence="19">
    <location>
        <begin position="1"/>
        <end position="15"/>
    </location>
</feature>
<dbReference type="GO" id="GO:0008270">
    <property type="term" value="F:zinc ion binding"/>
    <property type="evidence" value="ECO:0007669"/>
    <property type="project" value="UniProtKB-KW"/>
</dbReference>
<dbReference type="GO" id="GO:0005667">
    <property type="term" value="C:transcription regulator complex"/>
    <property type="evidence" value="ECO:0007669"/>
    <property type="project" value="TreeGrafter"/>
</dbReference>
<evidence type="ECO:0000256" key="8">
    <source>
        <dbReference type="ARBA" id="ARBA00022723"/>
    </source>
</evidence>
<dbReference type="FunFam" id="3.30.160.60:FF:000478">
    <property type="entry name" value="Zinc finger protein 133"/>
    <property type="match status" value="1"/>
</dbReference>
<dbReference type="Gene3D" id="2.170.270.10">
    <property type="entry name" value="SET domain"/>
    <property type="match status" value="1"/>
</dbReference>
<dbReference type="GO" id="GO:0000785">
    <property type="term" value="C:chromatin"/>
    <property type="evidence" value="ECO:0007669"/>
    <property type="project" value="TreeGrafter"/>
</dbReference>
<sequence>MNAHSSSEDSKEDSSGARQRPKVTDAFKDISRYVSKEQWTSMREFQKTPYRSAKNNCSEMLSVGLTAQRSALLHRGRRTSQVPLDDSDDSDTEWMPRWPEPRRRVVERKLYTLRQGNGCAYEEVSEPQDDDFLYCEKCKINFIDSCPTHGPPTFMKDSVADVGLEDRAVHTLPTGLRIGPSSIPGAGLGVWNGNSTLPVDVHFGPYEGQITEDEEAGHSGYAWMISEGRQSYKYVDGKDTSHANWMRYVNCARIEEEQNLVAIQYHGQIFYRTCKAIKPGTELLVWYGNEYGQVLGLTGNSKWKKQHVDGREPKAEIHLCPLRSLAFSIQKFLSGYINHGHLSQIHWVTATSNMLQGEDACPGDLLWEQQQSRPDGRNDGGEGEAQGRPSPEPQRTRESGTSRDTPNPPEGQMGRSGESEGVTEQELSTGQTLPVGVGSSQIASMSSRELEQGLSDTWEASRNELSQAGDSRFACRDCGRGFRYQSLFIRHRRTHTGEKPYVCRDCGRGFTRQSNLTEHKRTHTGEKPYVCSDCGRAFTFQSNLNKHKRTHTGEKPYVCNDCGRCFSLRSRLTSHQRTHTGEKPYVCRDCGRGFSDQSNLTQHKRKHTGEKPYVCRDCGRCFRHRSSLSRHQRTHRIGAQCSQK</sequence>
<evidence type="ECO:0000256" key="9">
    <source>
        <dbReference type="ARBA" id="ARBA00022737"/>
    </source>
</evidence>
<keyword evidence="4" id="KW-0158">Chromosome</keyword>
<feature type="domain" description="C2H2-type" evidence="20">
    <location>
        <begin position="473"/>
        <end position="500"/>
    </location>
</feature>
<dbReference type="InterPro" id="IPR044417">
    <property type="entry name" value="PRDM7_9_PR-SET"/>
</dbReference>
<dbReference type="GO" id="GO:0000981">
    <property type="term" value="F:DNA-binding transcription factor activity, RNA polymerase II-specific"/>
    <property type="evidence" value="ECO:0007669"/>
    <property type="project" value="TreeGrafter"/>
</dbReference>
<gene>
    <name evidence="24" type="primary">Prdm9</name>
</gene>
<comment type="similarity">
    <text evidence="3">Belongs to the krueppel C2H2-type zinc-finger protein family.</text>
</comment>
<evidence type="ECO:0000256" key="18">
    <source>
        <dbReference type="PROSITE-ProRule" id="PRU00042"/>
    </source>
</evidence>
<evidence type="ECO:0000259" key="22">
    <source>
        <dbReference type="PROSITE" id="PS50806"/>
    </source>
</evidence>
<feature type="domain" description="C2H2-type" evidence="20">
    <location>
        <begin position="501"/>
        <end position="528"/>
    </location>
</feature>
<evidence type="ECO:0000256" key="2">
    <source>
        <dbReference type="ARBA" id="ARBA00004286"/>
    </source>
</evidence>
<dbReference type="CDD" id="cd19193">
    <property type="entry name" value="PR-SET_PRDM7_9"/>
    <property type="match status" value="1"/>
</dbReference>
<evidence type="ECO:0000256" key="14">
    <source>
        <dbReference type="ARBA" id="ARBA00023125"/>
    </source>
</evidence>
<evidence type="ECO:0000256" key="7">
    <source>
        <dbReference type="ARBA" id="ARBA00022691"/>
    </source>
</evidence>
<evidence type="ECO:0000256" key="11">
    <source>
        <dbReference type="ARBA" id="ARBA00022833"/>
    </source>
</evidence>
<evidence type="ECO:0000256" key="4">
    <source>
        <dbReference type="ARBA" id="ARBA00022454"/>
    </source>
</evidence>
<dbReference type="InterPro" id="IPR019041">
    <property type="entry name" value="SSXRD_motif"/>
</dbReference>
<evidence type="ECO:0000259" key="21">
    <source>
        <dbReference type="PROSITE" id="PS50280"/>
    </source>
</evidence>
<dbReference type="PROSITE" id="PS00028">
    <property type="entry name" value="ZINC_FINGER_C2H2_1"/>
    <property type="match status" value="6"/>
</dbReference>
<feature type="region of interest" description="Disordered" evidence="19">
    <location>
        <begin position="370"/>
        <end position="455"/>
    </location>
</feature>
<keyword evidence="16" id="KW-0539">Nucleus</keyword>
<protein>
    <submittedName>
        <fullName evidence="24">Histone-lysine N-methyltransferase PRDM9</fullName>
    </submittedName>
</protein>
<feature type="compositionally biased region" description="Polar residues" evidence="19">
    <location>
        <begin position="425"/>
        <end position="447"/>
    </location>
</feature>
<evidence type="ECO:0000313" key="23">
    <source>
        <dbReference type="Proteomes" id="UP000515203"/>
    </source>
</evidence>
<evidence type="ECO:0000256" key="6">
    <source>
        <dbReference type="ARBA" id="ARBA00022679"/>
    </source>
</evidence>
<dbReference type="InterPro" id="IPR001214">
    <property type="entry name" value="SET_dom"/>
</dbReference>
<feature type="region of interest" description="Disordered" evidence="19">
    <location>
        <begin position="1"/>
        <end position="24"/>
    </location>
</feature>
<dbReference type="Pfam" id="PF00096">
    <property type="entry name" value="zf-C2H2"/>
    <property type="match status" value="6"/>
</dbReference>
<dbReference type="InterPro" id="IPR013087">
    <property type="entry name" value="Znf_C2H2_type"/>
</dbReference>
<dbReference type="GO" id="GO:0042800">
    <property type="term" value="F:histone H3K4 methyltransferase activity"/>
    <property type="evidence" value="ECO:0007669"/>
    <property type="project" value="UniProtKB-ARBA"/>
</dbReference>
<accession>A0A6P6DXF5</accession>
<dbReference type="Gene3D" id="3.30.160.60">
    <property type="entry name" value="Classic Zinc Finger"/>
    <property type="match status" value="7"/>
</dbReference>
<dbReference type="SUPFAM" id="SSF57667">
    <property type="entry name" value="beta-beta-alpha zinc fingers"/>
    <property type="match status" value="3"/>
</dbReference>
<keyword evidence="13" id="KW-0805">Transcription regulation</keyword>
<keyword evidence="5" id="KW-0489">Methyltransferase</keyword>
<evidence type="ECO:0000256" key="12">
    <source>
        <dbReference type="ARBA" id="ARBA00022853"/>
    </source>
</evidence>